<dbReference type="EMBL" id="KZ613485">
    <property type="protein sequence ID" value="PMD20283.1"/>
    <property type="molecule type" value="Genomic_DNA"/>
</dbReference>
<name>A0A2J6Q1Y8_9HELO</name>
<feature type="transmembrane region" description="Helical" evidence="1">
    <location>
        <begin position="27"/>
        <end position="47"/>
    </location>
</feature>
<keyword evidence="3" id="KW-1185">Reference proteome</keyword>
<organism evidence="2 3">
    <name type="scientific">Hyaloscypha hepaticicola</name>
    <dbReference type="NCBI Taxonomy" id="2082293"/>
    <lineage>
        <taxon>Eukaryota</taxon>
        <taxon>Fungi</taxon>
        <taxon>Dikarya</taxon>
        <taxon>Ascomycota</taxon>
        <taxon>Pezizomycotina</taxon>
        <taxon>Leotiomycetes</taxon>
        <taxon>Helotiales</taxon>
        <taxon>Hyaloscyphaceae</taxon>
        <taxon>Hyaloscypha</taxon>
    </lineage>
</organism>
<protein>
    <recommendedName>
        <fullName evidence="4">Cytochrome P450</fullName>
    </recommendedName>
</protein>
<dbReference type="Proteomes" id="UP000235672">
    <property type="component" value="Unassembled WGS sequence"/>
</dbReference>
<sequence length="125" mass="13710">MEFSSASAISFANDLAQSQSHGSRMSTGVVVTTAIAIVLGMSFMVALKMGELDASEPILLKPTFPFIGHLLGMLRWQVGYMQMLSSKIPTHPAFTLRIFSSRIYVICDPSLIQAVYRNTKAFDFG</sequence>
<keyword evidence="1" id="KW-1133">Transmembrane helix</keyword>
<evidence type="ECO:0000313" key="3">
    <source>
        <dbReference type="Proteomes" id="UP000235672"/>
    </source>
</evidence>
<evidence type="ECO:0000313" key="2">
    <source>
        <dbReference type="EMBL" id="PMD20283.1"/>
    </source>
</evidence>
<dbReference type="GO" id="GO:0016705">
    <property type="term" value="F:oxidoreductase activity, acting on paired donors, with incorporation or reduction of molecular oxygen"/>
    <property type="evidence" value="ECO:0007669"/>
    <property type="project" value="InterPro"/>
</dbReference>
<dbReference type="AlphaFoldDB" id="A0A2J6Q1Y8"/>
<dbReference type="OrthoDB" id="1470350at2759"/>
<proteinExistence type="predicted"/>
<evidence type="ECO:0000256" key="1">
    <source>
        <dbReference type="SAM" id="Phobius"/>
    </source>
</evidence>
<keyword evidence="1" id="KW-0812">Transmembrane</keyword>
<gene>
    <name evidence="2" type="ORF">NA56DRAFT_704611</name>
</gene>
<dbReference type="GO" id="GO:0004497">
    <property type="term" value="F:monooxygenase activity"/>
    <property type="evidence" value="ECO:0007669"/>
    <property type="project" value="InterPro"/>
</dbReference>
<dbReference type="PANTHER" id="PTHR47582:SF1">
    <property type="entry name" value="P450, PUTATIVE (EUROFUNG)-RELATED"/>
    <property type="match status" value="1"/>
</dbReference>
<dbReference type="SUPFAM" id="SSF48264">
    <property type="entry name" value="Cytochrome P450"/>
    <property type="match status" value="1"/>
</dbReference>
<dbReference type="InterPro" id="IPR053007">
    <property type="entry name" value="CYP450_monoxygenase_sec-met"/>
</dbReference>
<dbReference type="Gene3D" id="1.10.630.10">
    <property type="entry name" value="Cytochrome P450"/>
    <property type="match status" value="1"/>
</dbReference>
<evidence type="ECO:0008006" key="4">
    <source>
        <dbReference type="Google" id="ProtNLM"/>
    </source>
</evidence>
<keyword evidence="1" id="KW-0472">Membrane</keyword>
<dbReference type="GO" id="GO:0020037">
    <property type="term" value="F:heme binding"/>
    <property type="evidence" value="ECO:0007669"/>
    <property type="project" value="InterPro"/>
</dbReference>
<dbReference type="InterPro" id="IPR036396">
    <property type="entry name" value="Cyt_P450_sf"/>
</dbReference>
<reference evidence="2 3" key="1">
    <citation type="submission" date="2016-05" db="EMBL/GenBank/DDBJ databases">
        <title>A degradative enzymes factory behind the ericoid mycorrhizal symbiosis.</title>
        <authorList>
            <consortium name="DOE Joint Genome Institute"/>
            <person name="Martino E."/>
            <person name="Morin E."/>
            <person name="Grelet G."/>
            <person name="Kuo A."/>
            <person name="Kohler A."/>
            <person name="Daghino S."/>
            <person name="Barry K."/>
            <person name="Choi C."/>
            <person name="Cichocki N."/>
            <person name="Clum A."/>
            <person name="Copeland A."/>
            <person name="Hainaut M."/>
            <person name="Haridas S."/>
            <person name="Labutti K."/>
            <person name="Lindquist E."/>
            <person name="Lipzen A."/>
            <person name="Khouja H.-R."/>
            <person name="Murat C."/>
            <person name="Ohm R."/>
            <person name="Olson A."/>
            <person name="Spatafora J."/>
            <person name="Veneault-Fourrey C."/>
            <person name="Henrissat B."/>
            <person name="Grigoriev I."/>
            <person name="Martin F."/>
            <person name="Perotto S."/>
        </authorList>
    </citation>
    <scope>NUCLEOTIDE SEQUENCE [LARGE SCALE GENOMIC DNA]</scope>
    <source>
        <strain evidence="2 3">UAMH 7357</strain>
    </source>
</reference>
<dbReference type="PANTHER" id="PTHR47582">
    <property type="entry name" value="P450, PUTATIVE (EUROFUNG)-RELATED"/>
    <property type="match status" value="1"/>
</dbReference>
<accession>A0A2J6Q1Y8</accession>
<dbReference type="GO" id="GO:0005506">
    <property type="term" value="F:iron ion binding"/>
    <property type="evidence" value="ECO:0007669"/>
    <property type="project" value="InterPro"/>
</dbReference>